<feature type="transmembrane region" description="Helical" evidence="1">
    <location>
        <begin position="12"/>
        <end position="31"/>
    </location>
</feature>
<keyword evidence="1" id="KW-0472">Membrane</keyword>
<dbReference type="GO" id="GO:0016301">
    <property type="term" value="F:kinase activity"/>
    <property type="evidence" value="ECO:0007669"/>
    <property type="project" value="UniProtKB-KW"/>
</dbReference>
<keyword evidence="1" id="KW-1133">Transmembrane helix</keyword>
<organism evidence="3 4">
    <name type="scientific">Rufibacter sediminis</name>
    <dbReference type="NCBI Taxonomy" id="2762756"/>
    <lineage>
        <taxon>Bacteria</taxon>
        <taxon>Pseudomonadati</taxon>
        <taxon>Bacteroidota</taxon>
        <taxon>Cytophagia</taxon>
        <taxon>Cytophagales</taxon>
        <taxon>Hymenobacteraceae</taxon>
        <taxon>Rufibacter</taxon>
    </lineage>
</organism>
<dbReference type="PANTHER" id="PTHR34220">
    <property type="entry name" value="SENSOR HISTIDINE KINASE YPDA"/>
    <property type="match status" value="1"/>
</dbReference>
<proteinExistence type="predicted"/>
<reference evidence="3 4" key="1">
    <citation type="journal article" date="2019" name="Int. J. Syst. Evol. Microbiol.">
        <title>Rufibacter sediminis sp. nov., isolated from freshwater lake sediment.</title>
        <authorList>
            <person name="Qu J.H."/>
            <person name="Zhang L.J."/>
            <person name="Fu Y.H."/>
            <person name="Li H.F."/>
        </authorList>
    </citation>
    <scope>NUCLEOTIDE SEQUENCE [LARGE SCALE GENOMIC DNA]</scope>
    <source>
        <strain evidence="3 4">H-1</strain>
    </source>
</reference>
<keyword evidence="3" id="KW-0418">Kinase</keyword>
<dbReference type="EMBL" id="JACOAF010000019">
    <property type="protein sequence ID" value="MBC3539358.1"/>
    <property type="molecule type" value="Genomic_DNA"/>
</dbReference>
<keyword evidence="1" id="KW-0812">Transmembrane</keyword>
<comment type="caution">
    <text evidence="3">The sequence shown here is derived from an EMBL/GenBank/DDBJ whole genome shotgun (WGS) entry which is preliminary data.</text>
</comment>
<dbReference type="Proteomes" id="UP000659698">
    <property type="component" value="Unassembled WGS sequence"/>
</dbReference>
<evidence type="ECO:0000259" key="2">
    <source>
        <dbReference type="Pfam" id="PF06580"/>
    </source>
</evidence>
<dbReference type="Gene3D" id="3.30.565.10">
    <property type="entry name" value="Histidine kinase-like ATPase, C-terminal domain"/>
    <property type="match status" value="1"/>
</dbReference>
<keyword evidence="4" id="KW-1185">Reference proteome</keyword>
<protein>
    <submittedName>
        <fullName evidence="3">Histidine kinase</fullName>
    </submittedName>
</protein>
<evidence type="ECO:0000256" key="1">
    <source>
        <dbReference type="SAM" id="Phobius"/>
    </source>
</evidence>
<dbReference type="Pfam" id="PF06580">
    <property type="entry name" value="His_kinase"/>
    <property type="match status" value="1"/>
</dbReference>
<name>A0ABR6VQ82_9BACT</name>
<feature type="transmembrane region" description="Helical" evidence="1">
    <location>
        <begin position="129"/>
        <end position="152"/>
    </location>
</feature>
<evidence type="ECO:0000313" key="4">
    <source>
        <dbReference type="Proteomes" id="UP000659698"/>
    </source>
</evidence>
<gene>
    <name evidence="3" type="ORF">H7U12_06670</name>
</gene>
<evidence type="ECO:0000313" key="3">
    <source>
        <dbReference type="EMBL" id="MBC3539358.1"/>
    </source>
</evidence>
<accession>A0ABR6VQ82</accession>
<keyword evidence="3" id="KW-0808">Transferase</keyword>
<dbReference type="InterPro" id="IPR010559">
    <property type="entry name" value="Sig_transdc_His_kin_internal"/>
</dbReference>
<dbReference type="InterPro" id="IPR036890">
    <property type="entry name" value="HATPase_C_sf"/>
</dbReference>
<dbReference type="PANTHER" id="PTHR34220:SF7">
    <property type="entry name" value="SENSOR HISTIDINE KINASE YPDA"/>
    <property type="match status" value="1"/>
</dbReference>
<dbReference type="InterPro" id="IPR050640">
    <property type="entry name" value="Bact_2-comp_sensor_kinase"/>
</dbReference>
<sequence length="355" mass="40930">MIQPDSYKKGLWKIALISSVAWGVISKFPMINARKPFFFDDRRPRPRLSREFPFPAHDENAFVSGAIITCFMLSLWLMNMYLYQWVSTFHRSDKTKNLIRYALSFLMAVVAYYLCVALILLVAEGPHFRIFPLIVALTNNTIIIVLMDLIILQRKSAQIAVENSELKMNHAIAQHQHLKHQLQPHFLFNSLNTLKSLIKKQRPEAEEYLVRLSDLLRASITAHQETTIPLKDELKLCVDYLEMQKVRFKDSFRYQIDVPDQVLSQRSLPVFSLQLLVENAIKHNAFTPEEPLTIQITYQEPGSIVVRNNKKAKQTLEPSSGIGLKNLSERYQVISGHGITITDAEQYFSVELTLL</sequence>
<feature type="transmembrane region" description="Helical" evidence="1">
    <location>
        <begin position="98"/>
        <end position="123"/>
    </location>
</feature>
<feature type="domain" description="Signal transduction histidine kinase internal region" evidence="2">
    <location>
        <begin position="173"/>
        <end position="252"/>
    </location>
</feature>
<feature type="transmembrane region" description="Helical" evidence="1">
    <location>
        <begin position="61"/>
        <end position="86"/>
    </location>
</feature>
<dbReference type="RefSeq" id="WP_186634889.1">
    <property type="nucleotide sequence ID" value="NZ_JACOAF010000019.1"/>
</dbReference>